<keyword evidence="2" id="KW-0328">Glycosyltransferase</keyword>
<evidence type="ECO:0000256" key="5">
    <source>
        <dbReference type="ARBA" id="ARBA00023180"/>
    </source>
</evidence>
<keyword evidence="6" id="KW-0812">Transmembrane</keyword>
<evidence type="ECO:0000313" key="9">
    <source>
        <dbReference type="Proteomes" id="UP001189429"/>
    </source>
</evidence>
<dbReference type="PANTHER" id="PTHR31042">
    <property type="entry name" value="CORE-2/I-BRANCHING BETA-1,6-N-ACETYLGLUCOSAMINYLTRANSFERASE FAMILY PROTEIN-RELATED"/>
    <property type="match status" value="1"/>
</dbReference>
<dbReference type="Pfam" id="PF02485">
    <property type="entry name" value="Branch"/>
    <property type="match status" value="1"/>
</dbReference>
<proteinExistence type="predicted"/>
<evidence type="ECO:0000256" key="6">
    <source>
        <dbReference type="SAM" id="Phobius"/>
    </source>
</evidence>
<dbReference type="InterPro" id="IPR003406">
    <property type="entry name" value="Glyco_trans_14"/>
</dbReference>
<organism evidence="8 9">
    <name type="scientific">Prorocentrum cordatum</name>
    <dbReference type="NCBI Taxonomy" id="2364126"/>
    <lineage>
        <taxon>Eukaryota</taxon>
        <taxon>Sar</taxon>
        <taxon>Alveolata</taxon>
        <taxon>Dinophyceae</taxon>
        <taxon>Prorocentrales</taxon>
        <taxon>Prorocentraceae</taxon>
        <taxon>Prorocentrum</taxon>
    </lineage>
</organism>
<feature type="transmembrane region" description="Helical" evidence="6">
    <location>
        <begin position="448"/>
        <end position="470"/>
    </location>
</feature>
<keyword evidence="5" id="KW-0325">Glycoprotein</keyword>
<feature type="chain" id="PRO_5047436862" description="Protein xylosyltransferase" evidence="7">
    <location>
        <begin position="25"/>
        <end position="502"/>
    </location>
</feature>
<protein>
    <recommendedName>
        <fullName evidence="10">Protein xylosyltransferase</fullName>
    </recommendedName>
</protein>
<gene>
    <name evidence="8" type="ORF">PCOR1329_LOCUS64966</name>
</gene>
<keyword evidence="4 6" id="KW-0472">Membrane</keyword>
<evidence type="ECO:0000313" key="8">
    <source>
        <dbReference type="EMBL" id="CAK0882446.1"/>
    </source>
</evidence>
<keyword evidence="7" id="KW-0732">Signal</keyword>
<feature type="transmembrane region" description="Helical" evidence="6">
    <location>
        <begin position="477"/>
        <end position="496"/>
    </location>
</feature>
<comment type="caution">
    <text evidence="8">The sequence shown here is derived from an EMBL/GenBank/DDBJ whole genome shotgun (WGS) entry which is preliminary data.</text>
</comment>
<keyword evidence="3" id="KW-0808">Transferase</keyword>
<keyword evidence="6" id="KW-1133">Transmembrane helix</keyword>
<evidence type="ECO:0000256" key="3">
    <source>
        <dbReference type="ARBA" id="ARBA00022679"/>
    </source>
</evidence>
<evidence type="ECO:0000256" key="1">
    <source>
        <dbReference type="ARBA" id="ARBA00004606"/>
    </source>
</evidence>
<evidence type="ECO:0000256" key="2">
    <source>
        <dbReference type="ARBA" id="ARBA00022676"/>
    </source>
</evidence>
<feature type="signal peptide" evidence="7">
    <location>
        <begin position="1"/>
        <end position="24"/>
    </location>
</feature>
<comment type="subcellular location">
    <subcellularLocation>
        <location evidence="1">Membrane</location>
        <topology evidence="1">Single-pass type II membrane protein</topology>
    </subcellularLocation>
</comment>
<reference evidence="8" key="1">
    <citation type="submission" date="2023-10" db="EMBL/GenBank/DDBJ databases">
        <authorList>
            <person name="Chen Y."/>
            <person name="Shah S."/>
            <person name="Dougan E. K."/>
            <person name="Thang M."/>
            <person name="Chan C."/>
        </authorList>
    </citation>
    <scope>NUCLEOTIDE SEQUENCE [LARGE SCALE GENOMIC DNA]</scope>
</reference>
<name>A0ABN9W8D5_9DINO</name>
<dbReference type="Proteomes" id="UP001189429">
    <property type="component" value="Unassembled WGS sequence"/>
</dbReference>
<evidence type="ECO:0000256" key="4">
    <source>
        <dbReference type="ARBA" id="ARBA00023136"/>
    </source>
</evidence>
<dbReference type="InterPro" id="IPR044174">
    <property type="entry name" value="BC10-like"/>
</dbReference>
<accession>A0ABN9W8D5</accession>
<dbReference type="EMBL" id="CAUYUJ010018295">
    <property type="protein sequence ID" value="CAK0882446.1"/>
    <property type="molecule type" value="Genomic_DNA"/>
</dbReference>
<evidence type="ECO:0000256" key="7">
    <source>
        <dbReference type="SAM" id="SignalP"/>
    </source>
</evidence>
<evidence type="ECO:0008006" key="10">
    <source>
        <dbReference type="Google" id="ProtNLM"/>
    </source>
</evidence>
<keyword evidence="9" id="KW-1185">Reference proteome</keyword>
<sequence length="502" mass="57076">MERGGRVLAVSWPVCAAVFWILQGQDSDKDLTLGGHVSAAREAYIEEKTQIDRGVMQRVQHLEVPPAAVQFAPKVAFLFLTKQKLHNLNIWKSFFRDAPRDRYSIYVHESRNDVRSTKQSVYQPLAEYGAQTLPFINGTWCALAGLEAGALQMMLQDPNNAQFALLSDSCIPLKSFAYVYHDLVELSPKTSKVCLAETAQYRKIGEQMKFDGSTGCVFRDFYSRYEPLVRHHHQWAVLSREHAATFVRRGLESHHRYYNAWRQAVPDWAQAGYGCSCEATPLASLLVDMHAKGQSSGDYFEDLKLAGVEQKCLTFVHWHGCFVGHKLNRDNEWKFIARILQSSPVYIMQYLAGHDMDIVNNPLHRPMNSFPYEFRTAIEMDYLNDLADHSFMFARKFHPGVQVLLADGSREPLDDVLPRVWRRVDEAGSSGTVWTRLRNPELPPPYSLVGRVVIAWFGSMIASLVSVLLCDHACARVLPFTLLMLTSVVMFYGLIFKSSDIN</sequence>
<dbReference type="PANTHER" id="PTHR31042:SF150">
    <property type="entry name" value="OS06G0661900 PROTEIN"/>
    <property type="match status" value="1"/>
</dbReference>